<dbReference type="EMBL" id="JANTEZ010000002">
    <property type="protein sequence ID" value="MCS5714098.1"/>
    <property type="molecule type" value="Genomic_DNA"/>
</dbReference>
<dbReference type="PANTHER" id="PTHR32196">
    <property type="entry name" value="ABC TRANSPORTER PERMEASE PROTEIN YPHD-RELATED-RELATED"/>
    <property type="match status" value="1"/>
</dbReference>
<name>A0ABT2GD61_9MICO</name>
<feature type="transmembrane region" description="Helical" evidence="7">
    <location>
        <begin position="38"/>
        <end position="59"/>
    </location>
</feature>
<organism evidence="8 9">
    <name type="scientific">Herbiconiux gentiana</name>
    <dbReference type="NCBI Taxonomy" id="2970912"/>
    <lineage>
        <taxon>Bacteria</taxon>
        <taxon>Bacillati</taxon>
        <taxon>Actinomycetota</taxon>
        <taxon>Actinomycetes</taxon>
        <taxon>Micrococcales</taxon>
        <taxon>Microbacteriaceae</taxon>
        <taxon>Herbiconiux</taxon>
    </lineage>
</organism>
<evidence type="ECO:0000313" key="9">
    <source>
        <dbReference type="Proteomes" id="UP001165580"/>
    </source>
</evidence>
<comment type="subcellular location">
    <subcellularLocation>
        <location evidence="1">Cell membrane</location>
        <topology evidence="1">Multi-pass membrane protein</topology>
    </subcellularLocation>
</comment>
<dbReference type="CDD" id="cd06579">
    <property type="entry name" value="TM_PBP1_transp_AraH_like"/>
    <property type="match status" value="1"/>
</dbReference>
<evidence type="ECO:0000256" key="4">
    <source>
        <dbReference type="ARBA" id="ARBA00022989"/>
    </source>
</evidence>
<feature type="transmembrane region" description="Helical" evidence="7">
    <location>
        <begin position="229"/>
        <end position="251"/>
    </location>
</feature>
<feature type="transmembrane region" description="Helical" evidence="7">
    <location>
        <begin position="271"/>
        <end position="296"/>
    </location>
</feature>
<evidence type="ECO:0000256" key="6">
    <source>
        <dbReference type="SAM" id="MobiDB-lite"/>
    </source>
</evidence>
<feature type="transmembrane region" description="Helical" evidence="7">
    <location>
        <begin position="71"/>
        <end position="93"/>
    </location>
</feature>
<dbReference type="Pfam" id="PF02653">
    <property type="entry name" value="BPD_transp_2"/>
    <property type="match status" value="1"/>
</dbReference>
<reference evidence="8" key="1">
    <citation type="submission" date="2022-08" db="EMBL/GenBank/DDBJ databases">
        <authorList>
            <person name="Deng Y."/>
            <person name="Han X.-F."/>
            <person name="Zhang Y.-Q."/>
        </authorList>
    </citation>
    <scope>NUCLEOTIDE SEQUENCE</scope>
    <source>
        <strain evidence="8">CPCC 205716</strain>
    </source>
</reference>
<feature type="region of interest" description="Disordered" evidence="6">
    <location>
        <begin position="336"/>
        <end position="362"/>
    </location>
</feature>
<keyword evidence="4 7" id="KW-1133">Transmembrane helix</keyword>
<dbReference type="Proteomes" id="UP001165580">
    <property type="component" value="Unassembled WGS sequence"/>
</dbReference>
<feature type="transmembrane region" description="Helical" evidence="7">
    <location>
        <begin position="125"/>
        <end position="146"/>
    </location>
</feature>
<evidence type="ECO:0000256" key="5">
    <source>
        <dbReference type="ARBA" id="ARBA00023136"/>
    </source>
</evidence>
<accession>A0ABT2GD61</accession>
<keyword evidence="5 7" id="KW-0472">Membrane</keyword>
<dbReference type="InterPro" id="IPR001851">
    <property type="entry name" value="ABC_transp_permease"/>
</dbReference>
<keyword evidence="3 7" id="KW-0812">Transmembrane</keyword>
<feature type="transmembrane region" description="Helical" evidence="7">
    <location>
        <begin position="12"/>
        <end position="32"/>
    </location>
</feature>
<proteinExistence type="predicted"/>
<keyword evidence="9" id="KW-1185">Reference proteome</keyword>
<evidence type="ECO:0000313" key="8">
    <source>
        <dbReference type="EMBL" id="MCS5714098.1"/>
    </source>
</evidence>
<feature type="transmembrane region" description="Helical" evidence="7">
    <location>
        <begin position="99"/>
        <end position="118"/>
    </location>
</feature>
<protein>
    <submittedName>
        <fullName evidence="8">ABC transporter permease</fullName>
    </submittedName>
</protein>
<feature type="transmembrane region" description="Helical" evidence="7">
    <location>
        <begin position="166"/>
        <end position="199"/>
    </location>
</feature>
<evidence type="ECO:0000256" key="3">
    <source>
        <dbReference type="ARBA" id="ARBA00022692"/>
    </source>
</evidence>
<dbReference type="RefSeq" id="WP_259485626.1">
    <property type="nucleotide sequence ID" value="NZ_JANTEZ010000002.1"/>
</dbReference>
<comment type="caution">
    <text evidence="8">The sequence shown here is derived from an EMBL/GenBank/DDBJ whole genome shotgun (WGS) entry which is preliminary data.</text>
</comment>
<evidence type="ECO:0000256" key="1">
    <source>
        <dbReference type="ARBA" id="ARBA00004651"/>
    </source>
</evidence>
<gene>
    <name evidence="8" type="ORF">NVV95_05975</name>
</gene>
<feature type="compositionally biased region" description="Low complexity" evidence="6">
    <location>
        <begin position="338"/>
        <end position="349"/>
    </location>
</feature>
<evidence type="ECO:0000256" key="2">
    <source>
        <dbReference type="ARBA" id="ARBA00022475"/>
    </source>
</evidence>
<evidence type="ECO:0000256" key="7">
    <source>
        <dbReference type="SAM" id="Phobius"/>
    </source>
</evidence>
<feature type="transmembrane region" description="Helical" evidence="7">
    <location>
        <begin position="303"/>
        <end position="325"/>
    </location>
</feature>
<keyword evidence="2" id="KW-1003">Cell membrane</keyword>
<sequence>MSDRPAVVRWLATPRFVLIAIIVVLVAVLTAVKPSFLNGAFVLAPLITSITVFTVVGLAQMMVLSIGHMNIAVGQMAAFGAMASGISFDLFALPLAAGLLLGLVAGAAIGALTGWIIARTGVNSFIVTLAMSFALLGLVPTVYSALSTGSAFVVKPEGFDLLGRSSFSSVCLAGWCGPAAIPLMVVPVLVVMALVGLLYQRTRWGRELLLTGSNVTAAELSGIPTARRIVMAHTLSGTLAALAGILLATSIGSFTPSIGDEFMLQSFVGPILGGTLLAGGYVSVVGTFLGITLTLVIRKGLELFGVGIETLNVLLGVILLVALSADRVREIRLRRGRAPGSAPGRPSGSTPDRTPDAEEVPA</sequence>